<keyword evidence="3" id="KW-1185">Reference proteome</keyword>
<reference evidence="2 3" key="1">
    <citation type="submission" date="2009-11" db="EMBL/GenBank/DDBJ databases">
        <title>Annotation of Allomyces macrogynus ATCC 38327.</title>
        <authorList>
            <consortium name="The Broad Institute Genome Sequencing Platform"/>
            <person name="Russ C."/>
            <person name="Cuomo C."/>
            <person name="Burger G."/>
            <person name="Gray M.W."/>
            <person name="Holland P.W.H."/>
            <person name="King N."/>
            <person name="Lang F.B.F."/>
            <person name="Roger A.J."/>
            <person name="Ruiz-Trillo I."/>
            <person name="Young S.K."/>
            <person name="Zeng Q."/>
            <person name="Gargeya S."/>
            <person name="Fitzgerald M."/>
            <person name="Haas B."/>
            <person name="Abouelleil A."/>
            <person name="Alvarado L."/>
            <person name="Arachchi H.M."/>
            <person name="Berlin A."/>
            <person name="Chapman S.B."/>
            <person name="Gearin G."/>
            <person name="Goldberg J."/>
            <person name="Griggs A."/>
            <person name="Gujja S."/>
            <person name="Hansen M."/>
            <person name="Heiman D."/>
            <person name="Howarth C."/>
            <person name="Larimer J."/>
            <person name="Lui A."/>
            <person name="MacDonald P.J.P."/>
            <person name="McCowen C."/>
            <person name="Montmayeur A."/>
            <person name="Murphy C."/>
            <person name="Neiman D."/>
            <person name="Pearson M."/>
            <person name="Priest M."/>
            <person name="Roberts A."/>
            <person name="Saif S."/>
            <person name="Shea T."/>
            <person name="Sisk P."/>
            <person name="Stolte C."/>
            <person name="Sykes S."/>
            <person name="Wortman J."/>
            <person name="Nusbaum C."/>
            <person name="Birren B."/>
        </authorList>
    </citation>
    <scope>NUCLEOTIDE SEQUENCE [LARGE SCALE GENOMIC DNA]</scope>
    <source>
        <strain evidence="2 3">ATCC 38327</strain>
    </source>
</reference>
<sequence length="89" mass="9294">MATTAGNTTGATTGAATGPAQHPTTFDTSSADRDQQQQSAGGQVKATTDTAATSAYADPFWDVPRIPRHLGSRILDTMEGTLWPFPNLS</sequence>
<feature type="region of interest" description="Disordered" evidence="1">
    <location>
        <begin position="1"/>
        <end position="50"/>
    </location>
</feature>
<proteinExistence type="predicted"/>
<dbReference type="VEuPathDB" id="FungiDB:AMAG_18031"/>
<gene>
    <name evidence="2" type="ORF">AMAG_18031</name>
</gene>
<evidence type="ECO:0000313" key="2">
    <source>
        <dbReference type="EMBL" id="KNE57293.1"/>
    </source>
</evidence>
<evidence type="ECO:0000256" key="1">
    <source>
        <dbReference type="SAM" id="MobiDB-lite"/>
    </source>
</evidence>
<protein>
    <submittedName>
        <fullName evidence="2">Uncharacterized protein</fullName>
    </submittedName>
</protein>
<dbReference type="AlphaFoldDB" id="A0A0L0S420"/>
<reference evidence="3" key="2">
    <citation type="submission" date="2009-11" db="EMBL/GenBank/DDBJ databases">
        <title>The Genome Sequence of Allomyces macrogynus strain ATCC 38327.</title>
        <authorList>
            <consortium name="The Broad Institute Genome Sequencing Platform"/>
            <person name="Russ C."/>
            <person name="Cuomo C."/>
            <person name="Shea T."/>
            <person name="Young S.K."/>
            <person name="Zeng Q."/>
            <person name="Koehrsen M."/>
            <person name="Haas B."/>
            <person name="Borodovsky M."/>
            <person name="Guigo R."/>
            <person name="Alvarado L."/>
            <person name="Berlin A."/>
            <person name="Borenstein D."/>
            <person name="Chen Z."/>
            <person name="Engels R."/>
            <person name="Freedman E."/>
            <person name="Gellesch M."/>
            <person name="Goldberg J."/>
            <person name="Griggs A."/>
            <person name="Gujja S."/>
            <person name="Heiman D."/>
            <person name="Hepburn T."/>
            <person name="Howarth C."/>
            <person name="Jen D."/>
            <person name="Larson L."/>
            <person name="Lewis B."/>
            <person name="Mehta T."/>
            <person name="Park D."/>
            <person name="Pearson M."/>
            <person name="Roberts A."/>
            <person name="Saif S."/>
            <person name="Shenoy N."/>
            <person name="Sisk P."/>
            <person name="Stolte C."/>
            <person name="Sykes S."/>
            <person name="Walk T."/>
            <person name="White J."/>
            <person name="Yandava C."/>
            <person name="Burger G."/>
            <person name="Gray M.W."/>
            <person name="Holland P.W.H."/>
            <person name="King N."/>
            <person name="Lang F.B.F."/>
            <person name="Roger A.J."/>
            <person name="Ruiz-Trillo I."/>
            <person name="Lander E."/>
            <person name="Nusbaum C."/>
        </authorList>
    </citation>
    <scope>NUCLEOTIDE SEQUENCE [LARGE SCALE GENOMIC DNA]</scope>
    <source>
        <strain evidence="3">ATCC 38327</strain>
    </source>
</reference>
<dbReference type="EMBL" id="GG745331">
    <property type="protein sequence ID" value="KNE57293.1"/>
    <property type="molecule type" value="Genomic_DNA"/>
</dbReference>
<organism evidence="2 3">
    <name type="scientific">Allomyces macrogynus (strain ATCC 38327)</name>
    <name type="common">Allomyces javanicus var. macrogynus</name>
    <dbReference type="NCBI Taxonomy" id="578462"/>
    <lineage>
        <taxon>Eukaryota</taxon>
        <taxon>Fungi</taxon>
        <taxon>Fungi incertae sedis</taxon>
        <taxon>Blastocladiomycota</taxon>
        <taxon>Blastocladiomycetes</taxon>
        <taxon>Blastocladiales</taxon>
        <taxon>Blastocladiaceae</taxon>
        <taxon>Allomyces</taxon>
    </lineage>
</organism>
<name>A0A0L0S420_ALLM3</name>
<feature type="compositionally biased region" description="Low complexity" evidence="1">
    <location>
        <begin position="1"/>
        <end position="25"/>
    </location>
</feature>
<feature type="compositionally biased region" description="Low complexity" evidence="1">
    <location>
        <begin position="36"/>
        <end position="50"/>
    </location>
</feature>
<dbReference type="Proteomes" id="UP000054350">
    <property type="component" value="Unassembled WGS sequence"/>
</dbReference>
<evidence type="ECO:0000313" key="3">
    <source>
        <dbReference type="Proteomes" id="UP000054350"/>
    </source>
</evidence>
<accession>A0A0L0S420</accession>